<proteinExistence type="predicted"/>
<protein>
    <submittedName>
        <fullName evidence="3">DUF4157 domain-containing protein</fullName>
    </submittedName>
</protein>
<evidence type="ECO:0000256" key="1">
    <source>
        <dbReference type="SAM" id="MobiDB-lite"/>
    </source>
</evidence>
<comment type="caution">
    <text evidence="3">The sequence shown here is derived from an EMBL/GenBank/DDBJ whole genome shotgun (WGS) entry which is preliminary data.</text>
</comment>
<feature type="compositionally biased region" description="Polar residues" evidence="1">
    <location>
        <begin position="79"/>
        <end position="101"/>
    </location>
</feature>
<evidence type="ECO:0000313" key="4">
    <source>
        <dbReference type="Proteomes" id="UP000753908"/>
    </source>
</evidence>
<reference evidence="3" key="1">
    <citation type="submission" date="2021-05" db="EMBL/GenBank/DDBJ databases">
        <authorList>
            <person name="Pietrasiak N."/>
            <person name="Ward R."/>
            <person name="Stajich J.E."/>
            <person name="Kurbessoian T."/>
        </authorList>
    </citation>
    <scope>NUCLEOTIDE SEQUENCE</scope>
    <source>
        <strain evidence="3">CPER-KK1</strain>
    </source>
</reference>
<evidence type="ECO:0000313" key="3">
    <source>
        <dbReference type="EMBL" id="MBW4542934.1"/>
    </source>
</evidence>
<dbReference type="Proteomes" id="UP000753908">
    <property type="component" value="Unassembled WGS sequence"/>
</dbReference>
<dbReference type="Pfam" id="PF13699">
    <property type="entry name" value="eCIS_core"/>
    <property type="match status" value="1"/>
</dbReference>
<dbReference type="InterPro" id="IPR025295">
    <property type="entry name" value="eCIS_core_dom"/>
</dbReference>
<accession>A0A951PH77</accession>
<gene>
    <name evidence="3" type="ORF">KME25_00575</name>
</gene>
<dbReference type="EMBL" id="JAHHIF010000001">
    <property type="protein sequence ID" value="MBW4542934.1"/>
    <property type="molecule type" value="Genomic_DNA"/>
</dbReference>
<sequence>MAPKPEEEEEPLQAKPLAGSTIQREMAPKPEEEEEPLQAKPLAGSTIQREMAPKPEEEEEPVQMKRSLQRVTEAGGNEAGSNLENRLSTSKGGGSPLSNEVRSFMEPRFGADFSQVRVHTDSQAVQMNKDLGAQAFTHGNDIYFGAGKSPTISDLTAHELTHVVQQTGAVQRKLPERHNRALGHHQARDGVVIKSEPGTPQIQKSDPVSAASLGVAVFEAGRSYANSGNLYHNGNTPSYMHERTPIEATWEDVVTELNIQAFHPRIGWDNQDFYYRLSYQRNGYDIRNAQVDILRDKSSGMYTSTFGSTWSGQTHSRPADTVAEIVFNISGEWNPHGVGHVSWWGQLVLSAVKESSVIKSFTVGSEQDWVWRV</sequence>
<reference evidence="3" key="2">
    <citation type="journal article" date="2022" name="Microbiol. Resour. Announc.">
        <title>Metagenome Sequencing to Explore Phylogenomics of Terrestrial Cyanobacteria.</title>
        <authorList>
            <person name="Ward R.D."/>
            <person name="Stajich J.E."/>
            <person name="Johansen J.R."/>
            <person name="Huntemann M."/>
            <person name="Clum A."/>
            <person name="Foster B."/>
            <person name="Foster B."/>
            <person name="Roux S."/>
            <person name="Palaniappan K."/>
            <person name="Varghese N."/>
            <person name="Mukherjee S."/>
            <person name="Reddy T.B.K."/>
            <person name="Daum C."/>
            <person name="Copeland A."/>
            <person name="Chen I.A."/>
            <person name="Ivanova N.N."/>
            <person name="Kyrpides N.C."/>
            <person name="Shapiro N."/>
            <person name="Eloe-Fadrosh E.A."/>
            <person name="Pietrasiak N."/>
        </authorList>
    </citation>
    <scope>NUCLEOTIDE SEQUENCE</scope>
    <source>
        <strain evidence="3">CPER-KK1</strain>
    </source>
</reference>
<name>A0A951PH77_9CYAN</name>
<organism evidence="3 4">
    <name type="scientific">Symplocastrum torsivum CPER-KK1</name>
    <dbReference type="NCBI Taxonomy" id="450513"/>
    <lineage>
        <taxon>Bacteria</taxon>
        <taxon>Bacillati</taxon>
        <taxon>Cyanobacteriota</taxon>
        <taxon>Cyanophyceae</taxon>
        <taxon>Oscillatoriophycideae</taxon>
        <taxon>Oscillatoriales</taxon>
        <taxon>Microcoleaceae</taxon>
        <taxon>Symplocastrum</taxon>
    </lineage>
</organism>
<dbReference type="AlphaFoldDB" id="A0A951PH77"/>
<feature type="region of interest" description="Disordered" evidence="1">
    <location>
        <begin position="1"/>
        <end position="101"/>
    </location>
</feature>
<evidence type="ECO:0000259" key="2">
    <source>
        <dbReference type="Pfam" id="PF13699"/>
    </source>
</evidence>
<feature type="compositionally biased region" description="Acidic residues" evidence="1">
    <location>
        <begin position="1"/>
        <end position="11"/>
    </location>
</feature>
<feature type="domain" description="eCIS core" evidence="2">
    <location>
        <begin position="96"/>
        <end position="169"/>
    </location>
</feature>